<dbReference type="AlphaFoldDB" id="A0A673X1G5"/>
<proteinExistence type="predicted"/>
<dbReference type="Proteomes" id="UP000472277">
    <property type="component" value="Chromosome 10"/>
</dbReference>
<protein>
    <submittedName>
        <fullName evidence="1">Uncharacterized protein</fullName>
    </submittedName>
</protein>
<dbReference type="GeneTree" id="ENSGT00990000212728"/>
<dbReference type="Ensembl" id="ENSSTUT00000019010.1">
    <property type="protein sequence ID" value="ENSSTUP00000018060.1"/>
    <property type="gene ID" value="ENSSTUG00000008122.1"/>
</dbReference>
<accession>A0A673X1G5</accession>
<organism evidence="1 2">
    <name type="scientific">Salmo trutta</name>
    <name type="common">Brown trout</name>
    <dbReference type="NCBI Taxonomy" id="8032"/>
    <lineage>
        <taxon>Eukaryota</taxon>
        <taxon>Metazoa</taxon>
        <taxon>Chordata</taxon>
        <taxon>Craniata</taxon>
        <taxon>Vertebrata</taxon>
        <taxon>Euteleostomi</taxon>
        <taxon>Actinopterygii</taxon>
        <taxon>Neopterygii</taxon>
        <taxon>Teleostei</taxon>
        <taxon>Protacanthopterygii</taxon>
        <taxon>Salmoniformes</taxon>
        <taxon>Salmonidae</taxon>
        <taxon>Salmoninae</taxon>
        <taxon>Salmo</taxon>
    </lineage>
</organism>
<reference evidence="1" key="1">
    <citation type="submission" date="2025-08" db="UniProtKB">
        <authorList>
            <consortium name="Ensembl"/>
        </authorList>
    </citation>
    <scope>IDENTIFICATION</scope>
</reference>
<dbReference type="InParanoid" id="A0A673X1G5"/>
<sequence length="74" mass="8482">STQHIMHWLTIKLSDHFCIDLSLLLACYREIGHHRPQMEALEAAVSEKIRAHVPITIQVFCLDDPSLFSRPPGF</sequence>
<keyword evidence="2" id="KW-1185">Reference proteome</keyword>
<evidence type="ECO:0000313" key="1">
    <source>
        <dbReference type="Ensembl" id="ENSSTUP00000018060.1"/>
    </source>
</evidence>
<name>A0A673X1G5_SALTR</name>
<evidence type="ECO:0000313" key="2">
    <source>
        <dbReference type="Proteomes" id="UP000472277"/>
    </source>
</evidence>
<reference evidence="1" key="2">
    <citation type="submission" date="2025-09" db="UniProtKB">
        <authorList>
            <consortium name="Ensembl"/>
        </authorList>
    </citation>
    <scope>IDENTIFICATION</scope>
</reference>